<comment type="caution">
    <text evidence="1">The sequence shown here is derived from an EMBL/GenBank/DDBJ whole genome shotgun (WGS) entry which is preliminary data.</text>
</comment>
<name>A0ABS7BJ98_9SPHN</name>
<accession>A0ABS7BJ98</accession>
<protein>
    <submittedName>
        <fullName evidence="1">Virulence factor</fullName>
    </submittedName>
</protein>
<evidence type="ECO:0000313" key="1">
    <source>
        <dbReference type="EMBL" id="MBW6529580.1"/>
    </source>
</evidence>
<gene>
    <name evidence="1" type="ORF">KZ820_02430</name>
</gene>
<dbReference type="Gene3D" id="3.30.70.240">
    <property type="match status" value="1"/>
</dbReference>
<keyword evidence="2" id="KW-1185">Reference proteome</keyword>
<sequence>MYAIVFDLDATILERRYPSPSLRDAYREVSDILRHHGFAQRDGASLYVSEAARAVDCVLAVQDLSRLCAWFAPSVLDIRMLRIDEESDLSAALR</sequence>
<reference evidence="1 2" key="1">
    <citation type="submission" date="2021-07" db="EMBL/GenBank/DDBJ databases">
        <title>Sphingomonas sp.</title>
        <authorList>
            <person name="Feng G."/>
            <person name="Li J."/>
            <person name="Pan M."/>
        </authorList>
    </citation>
    <scope>NUCLEOTIDE SEQUENCE [LARGE SCALE GENOMIC DNA]</scope>
    <source>
        <strain evidence="1 2">RRHST34</strain>
    </source>
</reference>
<dbReference type="EMBL" id="JAHXZN010000001">
    <property type="protein sequence ID" value="MBW6529580.1"/>
    <property type="molecule type" value="Genomic_DNA"/>
</dbReference>
<evidence type="ECO:0000313" key="2">
    <source>
        <dbReference type="Proteomes" id="UP000759103"/>
    </source>
</evidence>
<organism evidence="1 2">
    <name type="scientific">Sphingomonas citri</name>
    <dbReference type="NCBI Taxonomy" id="2862499"/>
    <lineage>
        <taxon>Bacteria</taxon>
        <taxon>Pseudomonadati</taxon>
        <taxon>Pseudomonadota</taxon>
        <taxon>Alphaproteobacteria</taxon>
        <taxon>Sphingomonadales</taxon>
        <taxon>Sphingomonadaceae</taxon>
        <taxon>Sphingomonas</taxon>
    </lineage>
</organism>
<dbReference type="Proteomes" id="UP000759103">
    <property type="component" value="Unassembled WGS sequence"/>
</dbReference>
<proteinExistence type="predicted"/>